<proteinExistence type="predicted"/>
<dbReference type="AlphaFoldDB" id="A0A382QZG1"/>
<reference evidence="2" key="1">
    <citation type="submission" date="2018-05" db="EMBL/GenBank/DDBJ databases">
        <authorList>
            <person name="Lanie J.A."/>
            <person name="Ng W.-L."/>
            <person name="Kazmierczak K.M."/>
            <person name="Andrzejewski T.M."/>
            <person name="Davidsen T.M."/>
            <person name="Wayne K.J."/>
            <person name="Tettelin H."/>
            <person name="Glass J.I."/>
            <person name="Rusch D."/>
            <person name="Podicherti R."/>
            <person name="Tsui H.-C.T."/>
            <person name="Winkler M.E."/>
        </authorList>
    </citation>
    <scope>NUCLEOTIDE SEQUENCE</scope>
</reference>
<gene>
    <name evidence="2" type="ORF">METZ01_LOCUS343099</name>
</gene>
<protein>
    <submittedName>
        <fullName evidence="2">Uncharacterized protein</fullName>
    </submittedName>
</protein>
<organism evidence="2">
    <name type="scientific">marine metagenome</name>
    <dbReference type="NCBI Taxonomy" id="408172"/>
    <lineage>
        <taxon>unclassified sequences</taxon>
        <taxon>metagenomes</taxon>
        <taxon>ecological metagenomes</taxon>
    </lineage>
</organism>
<evidence type="ECO:0000256" key="1">
    <source>
        <dbReference type="SAM" id="MobiDB-lite"/>
    </source>
</evidence>
<feature type="region of interest" description="Disordered" evidence="1">
    <location>
        <begin position="155"/>
        <end position="181"/>
    </location>
</feature>
<evidence type="ECO:0000313" key="2">
    <source>
        <dbReference type="EMBL" id="SVC90245.1"/>
    </source>
</evidence>
<accession>A0A382QZG1</accession>
<feature type="region of interest" description="Disordered" evidence="1">
    <location>
        <begin position="58"/>
        <end position="92"/>
    </location>
</feature>
<name>A0A382QZG1_9ZZZZ</name>
<sequence>MADFVHLRRVLSSPRLTKRQRDFNAAATDFRAQQDLLVRSRVLNPDYAVKVVTQRGGRIGAGEGLNPLQQPEEQSEKRTPGGEEEQLPEVRYDPKATMKPGQILKLHVTGKEMMEPGDEPNFGWVDPPRHLSPAEVSQLVVKRGQRPPITVRRFEVDPRTGGPVEDSGHDLEIKSLGTRIG</sequence>
<dbReference type="EMBL" id="UINC01117664">
    <property type="protein sequence ID" value="SVC90245.1"/>
    <property type="molecule type" value="Genomic_DNA"/>
</dbReference>
<feature type="non-terminal residue" evidence="2">
    <location>
        <position position="181"/>
    </location>
</feature>